<evidence type="ECO:0000256" key="3">
    <source>
        <dbReference type="ARBA" id="ARBA00022723"/>
    </source>
</evidence>
<keyword evidence="5 7" id="KW-0411">Iron-sulfur</keyword>
<dbReference type="PANTHER" id="PTHR43342">
    <property type="entry name" value="NADH-QUINONE OXIDOREDUCTASE, E SUBUNIT"/>
    <property type="match status" value="1"/>
</dbReference>
<name>F6DN48_DESRL</name>
<keyword evidence="8" id="KW-0830">Ubiquinone</keyword>
<comment type="cofactor">
    <cofactor evidence="6">
        <name>[2Fe-2S] cluster</name>
        <dbReference type="ChEBI" id="CHEBI:190135"/>
    </cofactor>
</comment>
<dbReference type="AlphaFoldDB" id="F6DN48"/>
<comment type="cofactor">
    <cofactor evidence="7">
        <name>[2Fe-2S] cluster</name>
        <dbReference type="ChEBI" id="CHEBI:190135"/>
    </cofactor>
    <text evidence="7">Binds 1 [2Fe-2S] cluster.</text>
</comment>
<dbReference type="Gene3D" id="3.40.30.10">
    <property type="entry name" value="Glutaredoxin"/>
    <property type="match status" value="1"/>
</dbReference>
<dbReference type="STRING" id="696281.Desru_2396"/>
<dbReference type="InterPro" id="IPR042128">
    <property type="entry name" value="NuoE_dom"/>
</dbReference>
<keyword evidence="3 7" id="KW-0479">Metal-binding</keyword>
<dbReference type="GO" id="GO:0051537">
    <property type="term" value="F:2 iron, 2 sulfur cluster binding"/>
    <property type="evidence" value="ECO:0007669"/>
    <property type="project" value="UniProtKB-KW"/>
</dbReference>
<dbReference type="RefSeq" id="WP_013842393.1">
    <property type="nucleotide sequence ID" value="NC_015589.1"/>
</dbReference>
<dbReference type="InterPro" id="IPR041921">
    <property type="entry name" value="NuoE_N"/>
</dbReference>
<dbReference type="PROSITE" id="PS01099">
    <property type="entry name" value="COMPLEX1_24K"/>
    <property type="match status" value="1"/>
</dbReference>
<sequence length="160" mass="17444">MAADCQCSCESNTQKLDEIFAQYRCNPNGLIVVMAAIQEAHGYLPKDLLVKTAEELSVPLSDVYGVATFYAAFSLRPRGRHSVNLCLGTACYVKGAPEVQIMLEKEMGIKAGSTTEDRRFTLDLVRCLGACGIAPVLTVNGEVYPRMTADKVSEVLAKYE</sequence>
<feature type="binding site" evidence="7">
    <location>
        <position position="127"/>
    </location>
    <ligand>
        <name>[2Fe-2S] cluster</name>
        <dbReference type="ChEBI" id="CHEBI:190135"/>
    </ligand>
</feature>
<dbReference type="CDD" id="cd03064">
    <property type="entry name" value="TRX_Fd_NuoE"/>
    <property type="match status" value="1"/>
</dbReference>
<dbReference type="EMBL" id="CP002780">
    <property type="protein sequence ID" value="AEG60637.1"/>
    <property type="molecule type" value="Genomic_DNA"/>
</dbReference>
<comment type="similarity">
    <text evidence="1">Belongs to the complex I 24 kDa subunit family.</text>
</comment>
<dbReference type="OrthoDB" id="9807941at2"/>
<proteinExistence type="inferred from homology"/>
<dbReference type="GO" id="GO:0016491">
    <property type="term" value="F:oxidoreductase activity"/>
    <property type="evidence" value="ECO:0007669"/>
    <property type="project" value="InterPro"/>
</dbReference>
<feature type="binding site" evidence="7">
    <location>
        <position position="91"/>
    </location>
    <ligand>
        <name>[2Fe-2S] cluster</name>
        <dbReference type="ChEBI" id="CHEBI:190135"/>
    </ligand>
</feature>
<reference evidence="8 9" key="2">
    <citation type="journal article" date="2012" name="Stand. Genomic Sci.">
        <title>Complete genome sequence of the sulfate-reducing firmicute Desulfotomaculum ruminis type strain (DL(T)).</title>
        <authorList>
            <person name="Spring S."/>
            <person name="Visser M."/>
            <person name="Lu M."/>
            <person name="Copeland A."/>
            <person name="Lapidus A."/>
            <person name="Lucas S."/>
            <person name="Cheng J.F."/>
            <person name="Han C."/>
            <person name="Tapia R."/>
            <person name="Goodwin L.A."/>
            <person name="Pitluck S."/>
            <person name="Ivanova N."/>
            <person name="Land M."/>
            <person name="Hauser L."/>
            <person name="Larimer F."/>
            <person name="Rohde M."/>
            <person name="Goker M."/>
            <person name="Detter J.C."/>
            <person name="Kyrpides N.C."/>
            <person name="Woyke T."/>
            <person name="Schaap P.J."/>
            <person name="Plugge C.M."/>
            <person name="Muyzer G."/>
            <person name="Kuever J."/>
            <person name="Pereira I.A."/>
            <person name="Parshina S.N."/>
            <person name="Bernier-Latmani R."/>
            <person name="Stams A.J."/>
            <person name="Klenk H.P."/>
        </authorList>
    </citation>
    <scope>NUCLEOTIDE SEQUENCE [LARGE SCALE GENOMIC DNA]</scope>
    <source>
        <strain evidence="9">ATCC 23193 / DSM 2154 / NCIB 8452 / DL</strain>
    </source>
</reference>
<evidence type="ECO:0000313" key="9">
    <source>
        <dbReference type="Proteomes" id="UP000009234"/>
    </source>
</evidence>
<keyword evidence="4 7" id="KW-0408">Iron</keyword>
<evidence type="ECO:0000256" key="1">
    <source>
        <dbReference type="ARBA" id="ARBA00010643"/>
    </source>
</evidence>
<evidence type="ECO:0000256" key="7">
    <source>
        <dbReference type="PIRSR" id="PIRSR000216-1"/>
    </source>
</evidence>
<evidence type="ECO:0000256" key="4">
    <source>
        <dbReference type="ARBA" id="ARBA00023004"/>
    </source>
</evidence>
<keyword evidence="2 7" id="KW-0001">2Fe-2S</keyword>
<accession>F6DN48</accession>
<dbReference type="Proteomes" id="UP000009234">
    <property type="component" value="Chromosome"/>
</dbReference>
<feature type="binding site" evidence="7">
    <location>
        <position position="131"/>
    </location>
    <ligand>
        <name>[2Fe-2S] cluster</name>
        <dbReference type="ChEBI" id="CHEBI:190135"/>
    </ligand>
</feature>
<dbReference type="InterPro" id="IPR036249">
    <property type="entry name" value="Thioredoxin-like_sf"/>
</dbReference>
<gene>
    <name evidence="8" type="ordered locus">Desru_2396</name>
</gene>
<dbReference type="Gene3D" id="1.10.10.1590">
    <property type="entry name" value="NADH-quinone oxidoreductase subunit E"/>
    <property type="match status" value="1"/>
</dbReference>
<evidence type="ECO:0000256" key="5">
    <source>
        <dbReference type="ARBA" id="ARBA00023014"/>
    </source>
</evidence>
<keyword evidence="9" id="KW-1185">Reference proteome</keyword>
<organism evidence="8 9">
    <name type="scientific">Desulforamulus ruminis (strain ATCC 23193 / DSM 2154 / NCIMB 8452 / DL)</name>
    <name type="common">Desulfotomaculum ruminis</name>
    <dbReference type="NCBI Taxonomy" id="696281"/>
    <lineage>
        <taxon>Bacteria</taxon>
        <taxon>Bacillati</taxon>
        <taxon>Bacillota</taxon>
        <taxon>Clostridia</taxon>
        <taxon>Eubacteriales</taxon>
        <taxon>Peptococcaceae</taxon>
        <taxon>Desulforamulus</taxon>
    </lineage>
</organism>
<feature type="binding site" evidence="7">
    <location>
        <position position="86"/>
    </location>
    <ligand>
        <name>[2Fe-2S] cluster</name>
        <dbReference type="ChEBI" id="CHEBI:190135"/>
    </ligand>
</feature>
<evidence type="ECO:0000313" key="8">
    <source>
        <dbReference type="EMBL" id="AEG60637.1"/>
    </source>
</evidence>
<protein>
    <submittedName>
        <fullName evidence="8">NADH dehydrogenase (Ubiquinone) 24 kDa subunit</fullName>
    </submittedName>
</protein>
<dbReference type="GO" id="GO:0046872">
    <property type="term" value="F:metal ion binding"/>
    <property type="evidence" value="ECO:0007669"/>
    <property type="project" value="UniProtKB-KW"/>
</dbReference>
<dbReference type="InterPro" id="IPR028431">
    <property type="entry name" value="NADP_DH_HndA-like"/>
</dbReference>
<dbReference type="Pfam" id="PF01257">
    <property type="entry name" value="2Fe-2S_thioredx"/>
    <property type="match status" value="1"/>
</dbReference>
<evidence type="ECO:0000256" key="6">
    <source>
        <dbReference type="ARBA" id="ARBA00034078"/>
    </source>
</evidence>
<reference evidence="9" key="1">
    <citation type="submission" date="2011-05" db="EMBL/GenBank/DDBJ databases">
        <title>Complete sequence of Desulfotomaculum ruminis DSM 2154.</title>
        <authorList>
            <person name="Lucas S."/>
            <person name="Copeland A."/>
            <person name="Lapidus A."/>
            <person name="Cheng J.-F."/>
            <person name="Goodwin L."/>
            <person name="Pitluck S."/>
            <person name="Lu M."/>
            <person name="Detter J.C."/>
            <person name="Han C."/>
            <person name="Tapia R."/>
            <person name="Land M."/>
            <person name="Hauser L."/>
            <person name="Kyrpides N."/>
            <person name="Ivanova N."/>
            <person name="Mikhailova N."/>
            <person name="Pagani I."/>
            <person name="Stams A.J.M."/>
            <person name="Plugge C.M."/>
            <person name="Muyzer G."/>
            <person name="Kuever J."/>
            <person name="Parshina S.N."/>
            <person name="Ivanova A.E."/>
            <person name="Nazina T.N."/>
            <person name="Brambilla E."/>
            <person name="Spring S."/>
            <person name="Klenk H.-P."/>
            <person name="Woyke T."/>
        </authorList>
    </citation>
    <scope>NUCLEOTIDE SEQUENCE [LARGE SCALE GENOMIC DNA]</scope>
    <source>
        <strain evidence="9">ATCC 23193 / DSM 2154 / NCIB 8452 / DL</strain>
    </source>
</reference>
<dbReference type="HOGENOM" id="CLU_054362_2_1_9"/>
<dbReference type="PIRSF" id="PIRSF000216">
    <property type="entry name" value="NADH_DH_24kDa"/>
    <property type="match status" value="1"/>
</dbReference>
<dbReference type="InterPro" id="IPR002023">
    <property type="entry name" value="NuoE-like"/>
</dbReference>
<evidence type="ECO:0000256" key="2">
    <source>
        <dbReference type="ARBA" id="ARBA00022714"/>
    </source>
</evidence>
<dbReference type="SUPFAM" id="SSF52833">
    <property type="entry name" value="Thioredoxin-like"/>
    <property type="match status" value="1"/>
</dbReference>
<dbReference type="KEGG" id="dru:Desru_2396"/>
<dbReference type="PANTHER" id="PTHR43342:SF1">
    <property type="entry name" value="BIFURCATING [FEFE] HYDROGENASE GAMMA SUBUNIT"/>
    <property type="match status" value="1"/>
</dbReference>
<dbReference type="eggNOG" id="COG1905">
    <property type="taxonomic scope" value="Bacteria"/>
</dbReference>